<dbReference type="Pfam" id="PF00823">
    <property type="entry name" value="PPE"/>
    <property type="match status" value="1"/>
</dbReference>
<feature type="region of interest" description="Disordered" evidence="2">
    <location>
        <begin position="423"/>
        <end position="462"/>
    </location>
</feature>
<sequence>MASPPEVHSTLLSAGPGPGPLLAAAGAWSSLSALYTATAEDLSTLLGSVAAGLWRGAAAEQYQAAHQPYLEWLYRASADGARMAAAHQEVAAAYTAALAAMPTLAELAANHATHAVLVATNFFGINTIPIAANEADYFRMWVQAATTMAAYQVASEASLAATHTVTPAAPIQRPAVSVWPSQPITENPLQGLLDFLEPLLKSLGIDSGRPGLDTIPNALTIAMADFLQNFGINWDPAAGALNGLDYELYVDATQPIWYLVRTLELYQDFLMITQDPTQIIPALQYFVALVLFDWPTHIAQLLQAVSQPAAMAAAAGAMVVAPVGGLSGLAGLAQPVPLPDAAAAAGPVSPVAGPPMVTTGAPAVAAAPPPGGAPPAGTSAPAAPAPAAATPPATAPAAIPLYPYLIGGGPRIDYGSGIGAHAQAAEGAQKKRPTPETSPAAAAAQARTRRQRRRVTRPGHGNEVMDLTVGVIPDWEPAPVSDRGAGELGRAGAAGTGEPRPTGLTHLAAAELGDGPRLPLLPETWDGS</sequence>
<evidence type="ECO:0000256" key="2">
    <source>
        <dbReference type="SAM" id="MobiDB-lite"/>
    </source>
</evidence>
<reference evidence="5 6" key="1">
    <citation type="submission" date="2016-01" db="EMBL/GenBank/DDBJ databases">
        <title>The new phylogeny of the genus Mycobacterium.</title>
        <authorList>
            <person name="Tarcisio F."/>
            <person name="Conor M."/>
            <person name="Antonella G."/>
            <person name="Elisabetta G."/>
            <person name="Giulia F.S."/>
            <person name="Sara T."/>
            <person name="Anna F."/>
            <person name="Clotilde B."/>
            <person name="Roberto B."/>
            <person name="Veronica D.S."/>
            <person name="Fabio R."/>
            <person name="Monica P."/>
            <person name="Olivier J."/>
            <person name="Enrico T."/>
            <person name="Nicola S."/>
        </authorList>
    </citation>
    <scope>NUCLEOTIDE SEQUENCE [LARGE SCALE GENOMIC DNA]</scope>
    <source>
        <strain evidence="5 6">ATCC 27353</strain>
    </source>
</reference>
<gene>
    <name evidence="5" type="ORF">AWC02_05890</name>
</gene>
<feature type="domain" description="PPE" evidence="3">
    <location>
        <begin position="1"/>
        <end position="161"/>
    </location>
</feature>
<feature type="region of interest" description="Disordered" evidence="2">
    <location>
        <begin position="363"/>
        <end position="391"/>
    </location>
</feature>
<feature type="compositionally biased region" description="Low complexity" evidence="2">
    <location>
        <begin position="375"/>
        <end position="391"/>
    </location>
</feature>
<dbReference type="Gene3D" id="1.20.1260.20">
    <property type="entry name" value="PPE superfamily"/>
    <property type="match status" value="1"/>
</dbReference>
<comment type="similarity">
    <text evidence="1">Belongs to the mycobacterial PPE family.</text>
</comment>
<accession>A0A1X1TZ80</accession>
<dbReference type="AlphaFoldDB" id="A0A1X1TZ80"/>
<organism evidence="5 6">
    <name type="scientific">Mycolicibacter engbaekii</name>
    <dbReference type="NCBI Taxonomy" id="188915"/>
    <lineage>
        <taxon>Bacteria</taxon>
        <taxon>Bacillati</taxon>
        <taxon>Actinomycetota</taxon>
        <taxon>Actinomycetes</taxon>
        <taxon>Mycobacteriales</taxon>
        <taxon>Mycobacteriaceae</taxon>
        <taxon>Mycolicibacter</taxon>
    </lineage>
</organism>
<evidence type="ECO:0008006" key="7">
    <source>
        <dbReference type="Google" id="ProtNLM"/>
    </source>
</evidence>
<evidence type="ECO:0000259" key="3">
    <source>
        <dbReference type="Pfam" id="PF00823"/>
    </source>
</evidence>
<feature type="compositionally biased region" description="Basic residues" evidence="2">
    <location>
        <begin position="447"/>
        <end position="457"/>
    </location>
</feature>
<feature type="domain" description="PPE-PPW subfamily C-terminal" evidence="4">
    <location>
        <begin position="480"/>
        <end position="525"/>
    </location>
</feature>
<dbReference type="PANTHER" id="PTHR46766:SF1">
    <property type="entry name" value="GLUTAMINE-RICH PROTEIN 2"/>
    <property type="match status" value="1"/>
</dbReference>
<dbReference type="Pfam" id="PF18878">
    <property type="entry name" value="PPE-PPW"/>
    <property type="match status" value="1"/>
</dbReference>
<evidence type="ECO:0000256" key="1">
    <source>
        <dbReference type="ARBA" id="ARBA00010652"/>
    </source>
</evidence>
<dbReference type="STRING" id="188915.AWC02_05890"/>
<proteinExistence type="inferred from homology"/>
<feature type="compositionally biased region" description="Low complexity" evidence="2">
    <location>
        <begin position="435"/>
        <end position="446"/>
    </location>
</feature>
<feature type="compositionally biased region" description="Gly residues" evidence="2">
    <location>
        <begin position="486"/>
        <end position="495"/>
    </location>
</feature>
<evidence type="ECO:0000259" key="4">
    <source>
        <dbReference type="Pfam" id="PF18878"/>
    </source>
</evidence>
<name>A0A1X1TZ80_9MYCO</name>
<keyword evidence="6" id="KW-1185">Reference proteome</keyword>
<feature type="region of interest" description="Disordered" evidence="2">
    <location>
        <begin position="475"/>
        <end position="528"/>
    </location>
</feature>
<dbReference type="Proteomes" id="UP000193465">
    <property type="component" value="Unassembled WGS sequence"/>
</dbReference>
<dbReference type="EMBL" id="LQOT01000021">
    <property type="protein sequence ID" value="ORV49900.1"/>
    <property type="molecule type" value="Genomic_DNA"/>
</dbReference>
<dbReference type="SUPFAM" id="SSF140459">
    <property type="entry name" value="PE/PPE dimer-like"/>
    <property type="match status" value="1"/>
</dbReference>
<dbReference type="GO" id="GO:0052572">
    <property type="term" value="P:response to host immune response"/>
    <property type="evidence" value="ECO:0007669"/>
    <property type="project" value="TreeGrafter"/>
</dbReference>
<dbReference type="InterPro" id="IPR038332">
    <property type="entry name" value="PPE_sf"/>
</dbReference>
<dbReference type="InterPro" id="IPR000030">
    <property type="entry name" value="PPE_dom"/>
</dbReference>
<evidence type="ECO:0000313" key="5">
    <source>
        <dbReference type="EMBL" id="ORV49900.1"/>
    </source>
</evidence>
<protein>
    <recommendedName>
        <fullName evidence="7">PPE family domain-containing protein</fullName>
    </recommendedName>
</protein>
<evidence type="ECO:0000313" key="6">
    <source>
        <dbReference type="Proteomes" id="UP000193465"/>
    </source>
</evidence>
<dbReference type="PANTHER" id="PTHR46766">
    <property type="entry name" value="GLUTAMINE-RICH PROTEIN 2"/>
    <property type="match status" value="1"/>
</dbReference>
<dbReference type="InterPro" id="IPR043641">
    <property type="entry name" value="PPE-PPW_C"/>
</dbReference>
<comment type="caution">
    <text evidence="5">The sequence shown here is derived from an EMBL/GenBank/DDBJ whole genome shotgun (WGS) entry which is preliminary data.</text>
</comment>